<evidence type="ECO:0000256" key="1">
    <source>
        <dbReference type="SAM" id="MobiDB-lite"/>
    </source>
</evidence>
<keyword evidence="4" id="KW-1185">Reference proteome</keyword>
<feature type="region of interest" description="Disordered" evidence="1">
    <location>
        <begin position="252"/>
        <end position="277"/>
    </location>
</feature>
<feature type="compositionally biased region" description="Polar residues" evidence="1">
    <location>
        <begin position="178"/>
        <end position="190"/>
    </location>
</feature>
<feature type="region of interest" description="Disordered" evidence="1">
    <location>
        <begin position="68"/>
        <end position="93"/>
    </location>
</feature>
<feature type="region of interest" description="Disordered" evidence="1">
    <location>
        <begin position="174"/>
        <end position="198"/>
    </location>
</feature>
<feature type="region of interest" description="Disordered" evidence="1">
    <location>
        <begin position="24"/>
        <end position="49"/>
    </location>
</feature>
<gene>
    <name evidence="3" type="ORF">K435DRAFT_837025</name>
</gene>
<dbReference type="Proteomes" id="UP000297245">
    <property type="component" value="Unassembled WGS sequence"/>
</dbReference>
<evidence type="ECO:0000313" key="3">
    <source>
        <dbReference type="EMBL" id="THV01072.1"/>
    </source>
</evidence>
<dbReference type="EMBL" id="ML179095">
    <property type="protein sequence ID" value="THV01072.1"/>
    <property type="molecule type" value="Genomic_DNA"/>
</dbReference>
<feature type="compositionally biased region" description="Pro residues" evidence="1">
    <location>
        <begin position="83"/>
        <end position="93"/>
    </location>
</feature>
<reference evidence="3 4" key="1">
    <citation type="journal article" date="2019" name="Nat. Ecol. Evol.">
        <title>Megaphylogeny resolves global patterns of mushroom evolution.</title>
        <authorList>
            <person name="Varga T."/>
            <person name="Krizsan K."/>
            <person name="Foldi C."/>
            <person name="Dima B."/>
            <person name="Sanchez-Garcia M."/>
            <person name="Sanchez-Ramirez S."/>
            <person name="Szollosi G.J."/>
            <person name="Szarkandi J.G."/>
            <person name="Papp V."/>
            <person name="Albert L."/>
            <person name="Andreopoulos W."/>
            <person name="Angelini C."/>
            <person name="Antonin V."/>
            <person name="Barry K.W."/>
            <person name="Bougher N.L."/>
            <person name="Buchanan P."/>
            <person name="Buyck B."/>
            <person name="Bense V."/>
            <person name="Catcheside P."/>
            <person name="Chovatia M."/>
            <person name="Cooper J."/>
            <person name="Damon W."/>
            <person name="Desjardin D."/>
            <person name="Finy P."/>
            <person name="Geml J."/>
            <person name="Haridas S."/>
            <person name="Hughes K."/>
            <person name="Justo A."/>
            <person name="Karasinski D."/>
            <person name="Kautmanova I."/>
            <person name="Kiss B."/>
            <person name="Kocsube S."/>
            <person name="Kotiranta H."/>
            <person name="LaButti K.M."/>
            <person name="Lechner B.E."/>
            <person name="Liimatainen K."/>
            <person name="Lipzen A."/>
            <person name="Lukacs Z."/>
            <person name="Mihaltcheva S."/>
            <person name="Morgado L.N."/>
            <person name="Niskanen T."/>
            <person name="Noordeloos M.E."/>
            <person name="Ohm R.A."/>
            <person name="Ortiz-Santana B."/>
            <person name="Ovrebo C."/>
            <person name="Racz N."/>
            <person name="Riley R."/>
            <person name="Savchenko A."/>
            <person name="Shiryaev A."/>
            <person name="Soop K."/>
            <person name="Spirin V."/>
            <person name="Szebenyi C."/>
            <person name="Tomsovsky M."/>
            <person name="Tulloss R.E."/>
            <person name="Uehling J."/>
            <person name="Grigoriev I.V."/>
            <person name="Vagvolgyi C."/>
            <person name="Papp T."/>
            <person name="Martin F.M."/>
            <person name="Miettinen O."/>
            <person name="Hibbett D.S."/>
            <person name="Nagy L.G."/>
        </authorList>
    </citation>
    <scope>NUCLEOTIDE SEQUENCE [LARGE SCALE GENOMIC DNA]</scope>
    <source>
        <strain evidence="3 4">CBS 962.96</strain>
    </source>
</reference>
<name>A0A4S8MF90_DENBC</name>
<proteinExistence type="predicted"/>
<evidence type="ECO:0000256" key="2">
    <source>
        <dbReference type="SAM" id="SignalP"/>
    </source>
</evidence>
<feature type="signal peptide" evidence="2">
    <location>
        <begin position="1"/>
        <end position="21"/>
    </location>
</feature>
<keyword evidence="2" id="KW-0732">Signal</keyword>
<organism evidence="3 4">
    <name type="scientific">Dendrothele bispora (strain CBS 962.96)</name>
    <dbReference type="NCBI Taxonomy" id="1314807"/>
    <lineage>
        <taxon>Eukaryota</taxon>
        <taxon>Fungi</taxon>
        <taxon>Dikarya</taxon>
        <taxon>Basidiomycota</taxon>
        <taxon>Agaricomycotina</taxon>
        <taxon>Agaricomycetes</taxon>
        <taxon>Agaricomycetidae</taxon>
        <taxon>Agaricales</taxon>
        <taxon>Agaricales incertae sedis</taxon>
        <taxon>Dendrothele</taxon>
    </lineage>
</organism>
<accession>A0A4S8MF90</accession>
<evidence type="ECO:0000313" key="4">
    <source>
        <dbReference type="Proteomes" id="UP000297245"/>
    </source>
</evidence>
<dbReference type="AlphaFoldDB" id="A0A4S8MF90"/>
<feature type="chain" id="PRO_5020924667" evidence="2">
    <location>
        <begin position="22"/>
        <end position="433"/>
    </location>
</feature>
<protein>
    <submittedName>
        <fullName evidence="3">Uncharacterized protein</fullName>
    </submittedName>
</protein>
<feature type="compositionally biased region" description="Low complexity" evidence="1">
    <location>
        <begin position="253"/>
        <end position="263"/>
    </location>
</feature>
<dbReference type="OrthoDB" id="10684764at2759"/>
<feature type="compositionally biased region" description="Basic and acidic residues" evidence="1">
    <location>
        <begin position="24"/>
        <end position="44"/>
    </location>
</feature>
<sequence length="433" mass="46625">MGLSLSRILVSFWAIFASMLSSSPKERSLRPDPLRVSRHQDRVKKPPHSAAARSLLVRAELAVIKSGSYTVSSQETNSTPATPTTPRPTIPPSPLSSPYLPANHTAKTFSPFEAESMLPQALKEPKTPIRVPVPSIKVEHLSDPIQVFTQPLSSPRLEDQIKPPVDKSFQASLDLENPDTSQNPISLTPSSPEPQGPILSPVPLAHIQQSSRTHRRILVPPKEVRFSIQTYPSHSYSALSIPLGDPCPLNLDSSSTSANSSSSGTKISQGGSPLLKTTLDHEDNAISTVQNHDQNKVRLSSVPYPDVFDIGRYTRDSVFNKNNRSSIDTVDISASSLYPKGLDTTMDDSESDVVTGALEGIGIGMMSMSYSRKINADSSLPDCAIELENVDSTKTAGAQCDLSFASQMSGTDVNHVFVDTPRDASPGLGSTGF</sequence>